<evidence type="ECO:0008006" key="3">
    <source>
        <dbReference type="Google" id="ProtNLM"/>
    </source>
</evidence>
<organism evidence="1 2">
    <name type="scientific">Shewanella colwelliana</name>
    <name type="common">Alteromonas colwelliana</name>
    <dbReference type="NCBI Taxonomy" id="23"/>
    <lineage>
        <taxon>Bacteria</taxon>
        <taxon>Pseudomonadati</taxon>
        <taxon>Pseudomonadota</taxon>
        <taxon>Gammaproteobacteria</taxon>
        <taxon>Alteromonadales</taxon>
        <taxon>Shewanellaceae</taxon>
        <taxon>Shewanella</taxon>
    </lineage>
</organism>
<gene>
    <name evidence="1" type="ORF">BEL05_08290</name>
</gene>
<dbReference type="OrthoDB" id="5890662at2"/>
<dbReference type="Proteomes" id="UP000095230">
    <property type="component" value="Unassembled WGS sequence"/>
</dbReference>
<protein>
    <recommendedName>
        <fullName evidence="3">GRAM domain-containing protein</fullName>
    </recommendedName>
</protein>
<comment type="caution">
    <text evidence="1">The sequence shown here is derived from an EMBL/GenBank/DDBJ whole genome shotgun (WGS) entry which is preliminary data.</text>
</comment>
<accession>A0A1E5IUW0</accession>
<evidence type="ECO:0000313" key="2">
    <source>
        <dbReference type="Proteomes" id="UP000095230"/>
    </source>
</evidence>
<evidence type="ECO:0000313" key="1">
    <source>
        <dbReference type="EMBL" id="OEG74330.1"/>
    </source>
</evidence>
<dbReference type="RefSeq" id="WP_028764369.1">
    <property type="nucleotide sequence ID" value="NZ_JAWWDQ010000024.1"/>
</dbReference>
<dbReference type="AlphaFoldDB" id="A0A1E5IUW0"/>
<proteinExistence type="predicted"/>
<sequence>MQQTVIKSSNATIQNGVARADGKFWITESNIHFEPYNTEFGLGPYKIDRQSVSKVDKCVATGGGFIPVTTDAIKITLSDDNSYKFILAFADEWLELLRR</sequence>
<name>A0A1E5IUW0_SHECO</name>
<dbReference type="EMBL" id="MCBT01000023">
    <property type="protein sequence ID" value="OEG74330.1"/>
    <property type="molecule type" value="Genomic_DNA"/>
</dbReference>
<reference evidence="1 2" key="1">
    <citation type="submission" date="2016-07" db="EMBL/GenBank/DDBJ databases">
        <title>Whole-genome of two Shewanella species isolated from a digestive organ of sea cucumber Apostichopus japonicus Selenka 1867.</title>
        <authorList>
            <person name="Hong H.-H."/>
            <person name="Choi H."/>
            <person name="Cheon S."/>
            <person name="Oh J.-S."/>
            <person name="Lee H.-G."/>
            <person name="Park C."/>
        </authorList>
    </citation>
    <scope>NUCLEOTIDE SEQUENCE [LARGE SCALE GENOMIC DNA]</scope>
    <source>
        <strain evidence="1 2">CSB03KR</strain>
    </source>
</reference>